<keyword evidence="3" id="KW-1185">Reference proteome</keyword>
<dbReference type="Proteomes" id="UP000054485">
    <property type="component" value="Unassembled WGS sequence"/>
</dbReference>
<dbReference type="Pfam" id="PF24626">
    <property type="entry name" value="SH3_Tf2-1"/>
    <property type="match status" value="1"/>
</dbReference>
<sequence>LSLPKGRARKLAPKYIGPFKILEDYRNNSFLLDLPSQLKQRGLHPAFHAHLLRMHIPNDDRRFPGRQLEQVSDIGKLEEWSVARVSDHHGQGSDAIFEVEYSTGDRVWLPYHEVSRLEAVGQYLEALG</sequence>
<accession>A0A0D0A8Y8</accession>
<reference evidence="2 3" key="1">
    <citation type="submission" date="2014-04" db="EMBL/GenBank/DDBJ databases">
        <authorList>
            <consortium name="DOE Joint Genome Institute"/>
            <person name="Kuo A."/>
            <person name="Ruytinx J."/>
            <person name="Rineau F."/>
            <person name="Colpaert J."/>
            <person name="Kohler A."/>
            <person name="Nagy L.G."/>
            <person name="Floudas D."/>
            <person name="Copeland A."/>
            <person name="Barry K.W."/>
            <person name="Cichocki N."/>
            <person name="Veneault-Fourrey C."/>
            <person name="LaButti K."/>
            <person name="Lindquist E.A."/>
            <person name="Lipzen A."/>
            <person name="Lundell T."/>
            <person name="Morin E."/>
            <person name="Murat C."/>
            <person name="Sun H."/>
            <person name="Tunlid A."/>
            <person name="Henrissat B."/>
            <person name="Grigoriev I.V."/>
            <person name="Hibbett D.S."/>
            <person name="Martin F."/>
            <person name="Nordberg H.P."/>
            <person name="Cantor M.N."/>
            <person name="Hua S.X."/>
        </authorList>
    </citation>
    <scope>NUCLEOTIDE SEQUENCE [LARGE SCALE GENOMIC DNA]</scope>
    <source>
        <strain evidence="2 3">UH-Slu-Lm8-n1</strain>
    </source>
</reference>
<proteinExistence type="predicted"/>
<dbReference type="InParanoid" id="A0A0D0A8Y8"/>
<dbReference type="HOGENOM" id="CLU_132807_0_1_1"/>
<organism evidence="2 3">
    <name type="scientific">Suillus luteus UH-Slu-Lm8-n1</name>
    <dbReference type="NCBI Taxonomy" id="930992"/>
    <lineage>
        <taxon>Eukaryota</taxon>
        <taxon>Fungi</taxon>
        <taxon>Dikarya</taxon>
        <taxon>Basidiomycota</taxon>
        <taxon>Agaricomycotina</taxon>
        <taxon>Agaricomycetes</taxon>
        <taxon>Agaricomycetidae</taxon>
        <taxon>Boletales</taxon>
        <taxon>Suillineae</taxon>
        <taxon>Suillaceae</taxon>
        <taxon>Suillus</taxon>
    </lineage>
</organism>
<feature type="domain" description="Tf2-1-like SH3-like" evidence="1">
    <location>
        <begin position="6"/>
        <end position="54"/>
    </location>
</feature>
<gene>
    <name evidence="2" type="ORF">CY34DRAFT_60078</name>
</gene>
<dbReference type="OrthoDB" id="3211671at2759"/>
<dbReference type="STRING" id="930992.A0A0D0A8Y8"/>
<feature type="non-terminal residue" evidence="2">
    <location>
        <position position="1"/>
    </location>
</feature>
<evidence type="ECO:0000313" key="3">
    <source>
        <dbReference type="Proteomes" id="UP000054485"/>
    </source>
</evidence>
<dbReference type="EMBL" id="KN835406">
    <property type="protein sequence ID" value="KIK38201.1"/>
    <property type="molecule type" value="Genomic_DNA"/>
</dbReference>
<feature type="non-terminal residue" evidence="2">
    <location>
        <position position="128"/>
    </location>
</feature>
<evidence type="ECO:0000259" key="1">
    <source>
        <dbReference type="Pfam" id="PF24626"/>
    </source>
</evidence>
<protein>
    <submittedName>
        <fullName evidence="2">Unplaced genomic scaffold CY34scaffold_275, whole genome shotgun sequence</fullName>
    </submittedName>
</protein>
<reference evidence="3" key="2">
    <citation type="submission" date="2015-01" db="EMBL/GenBank/DDBJ databases">
        <title>Evolutionary Origins and Diversification of the Mycorrhizal Mutualists.</title>
        <authorList>
            <consortium name="DOE Joint Genome Institute"/>
            <consortium name="Mycorrhizal Genomics Consortium"/>
            <person name="Kohler A."/>
            <person name="Kuo A."/>
            <person name="Nagy L.G."/>
            <person name="Floudas D."/>
            <person name="Copeland A."/>
            <person name="Barry K.W."/>
            <person name="Cichocki N."/>
            <person name="Veneault-Fourrey C."/>
            <person name="LaButti K."/>
            <person name="Lindquist E.A."/>
            <person name="Lipzen A."/>
            <person name="Lundell T."/>
            <person name="Morin E."/>
            <person name="Murat C."/>
            <person name="Riley R."/>
            <person name="Ohm R."/>
            <person name="Sun H."/>
            <person name="Tunlid A."/>
            <person name="Henrissat B."/>
            <person name="Grigoriev I.V."/>
            <person name="Hibbett D.S."/>
            <person name="Martin F."/>
        </authorList>
    </citation>
    <scope>NUCLEOTIDE SEQUENCE [LARGE SCALE GENOMIC DNA]</scope>
    <source>
        <strain evidence="3">UH-Slu-Lm8-n1</strain>
    </source>
</reference>
<dbReference type="AlphaFoldDB" id="A0A0D0A8Y8"/>
<name>A0A0D0A8Y8_9AGAM</name>
<dbReference type="InterPro" id="IPR056924">
    <property type="entry name" value="SH3_Tf2-1"/>
</dbReference>
<evidence type="ECO:0000313" key="2">
    <source>
        <dbReference type="EMBL" id="KIK38201.1"/>
    </source>
</evidence>